<evidence type="ECO:0000256" key="12">
    <source>
        <dbReference type="SAM" id="MobiDB-lite"/>
    </source>
</evidence>
<feature type="transmembrane region" description="Helical" evidence="11">
    <location>
        <begin position="420"/>
        <end position="438"/>
    </location>
</feature>
<feature type="transmembrane region" description="Helical" evidence="11">
    <location>
        <begin position="290"/>
        <end position="310"/>
    </location>
</feature>
<evidence type="ECO:0000256" key="11">
    <source>
        <dbReference type="RuleBase" id="RU363075"/>
    </source>
</evidence>
<feature type="transmembrane region" description="Helical" evidence="11">
    <location>
        <begin position="245"/>
        <end position="269"/>
    </location>
</feature>
<keyword evidence="5" id="KW-0808">Transferase</keyword>
<evidence type="ECO:0000256" key="9">
    <source>
        <dbReference type="ARBA" id="ARBA00023136"/>
    </source>
</evidence>
<feature type="transmembrane region" description="Helical" evidence="11">
    <location>
        <begin position="182"/>
        <end position="204"/>
    </location>
</feature>
<evidence type="ECO:0000256" key="4">
    <source>
        <dbReference type="ARBA" id="ARBA00022676"/>
    </source>
</evidence>
<evidence type="ECO:0000256" key="5">
    <source>
        <dbReference type="ARBA" id="ARBA00022679"/>
    </source>
</evidence>
<keyword evidence="6 11" id="KW-0812">Transmembrane</keyword>
<gene>
    <name evidence="13" type="ORF">RFI_08378</name>
</gene>
<evidence type="ECO:0000256" key="1">
    <source>
        <dbReference type="ARBA" id="ARBA00004477"/>
    </source>
</evidence>
<evidence type="ECO:0000256" key="7">
    <source>
        <dbReference type="ARBA" id="ARBA00022824"/>
    </source>
</evidence>
<keyword evidence="14" id="KW-1185">Reference proteome</keyword>
<dbReference type="OrthoDB" id="10066429at2759"/>
<dbReference type="OMA" id="PNENIWK"/>
<evidence type="ECO:0000256" key="3">
    <source>
        <dbReference type="ARBA" id="ARBA00022502"/>
    </source>
</evidence>
<protein>
    <recommendedName>
        <fullName evidence="11">Mannosyltransferase</fullName>
        <ecNumber evidence="11">2.4.1.-</ecNumber>
    </recommendedName>
</protein>
<dbReference type="PANTHER" id="PTHR22760">
    <property type="entry name" value="GLYCOSYLTRANSFERASE"/>
    <property type="match status" value="1"/>
</dbReference>
<dbReference type="GO" id="GO:0005789">
    <property type="term" value="C:endoplasmic reticulum membrane"/>
    <property type="evidence" value="ECO:0007669"/>
    <property type="project" value="UniProtKB-SubCell"/>
</dbReference>
<evidence type="ECO:0000313" key="14">
    <source>
        <dbReference type="Proteomes" id="UP000023152"/>
    </source>
</evidence>
<dbReference type="GO" id="GO:0006506">
    <property type="term" value="P:GPI anchor biosynthetic process"/>
    <property type="evidence" value="ECO:0007669"/>
    <property type="project" value="UniProtKB-KW"/>
</dbReference>
<dbReference type="GO" id="GO:0000026">
    <property type="term" value="F:alpha-1,2-mannosyltransferase activity"/>
    <property type="evidence" value="ECO:0007669"/>
    <property type="project" value="TreeGrafter"/>
</dbReference>
<comment type="subcellular location">
    <subcellularLocation>
        <location evidence="1 11">Endoplasmic reticulum membrane</location>
        <topology evidence="1 11">Multi-pass membrane protein</topology>
    </subcellularLocation>
</comment>
<feature type="transmembrane region" description="Helical" evidence="11">
    <location>
        <begin position="480"/>
        <end position="505"/>
    </location>
</feature>
<feature type="transmembrane region" description="Helical" evidence="11">
    <location>
        <begin position="134"/>
        <end position="162"/>
    </location>
</feature>
<comment type="similarity">
    <text evidence="10">Belongs to the glycosyltransferase 22 family. PIGZ subfamily.</text>
</comment>
<feature type="transmembrane region" description="Helical" evidence="11">
    <location>
        <begin position="105"/>
        <end position="122"/>
    </location>
</feature>
<evidence type="ECO:0000256" key="6">
    <source>
        <dbReference type="ARBA" id="ARBA00022692"/>
    </source>
</evidence>
<dbReference type="PANTHER" id="PTHR22760:SF3">
    <property type="entry name" value="GPI MANNOSYLTRANSFERASE 4"/>
    <property type="match status" value="1"/>
</dbReference>
<reference evidence="13 14" key="1">
    <citation type="journal article" date="2013" name="Curr. Biol.">
        <title>The Genome of the Foraminiferan Reticulomyxa filosa.</title>
        <authorList>
            <person name="Glockner G."/>
            <person name="Hulsmann N."/>
            <person name="Schleicher M."/>
            <person name="Noegel A.A."/>
            <person name="Eichinger L."/>
            <person name="Gallinger C."/>
            <person name="Pawlowski J."/>
            <person name="Sierra R."/>
            <person name="Euteneuer U."/>
            <person name="Pillet L."/>
            <person name="Moustafa A."/>
            <person name="Platzer M."/>
            <person name="Groth M."/>
            <person name="Szafranski K."/>
            <person name="Schliwa M."/>
        </authorList>
    </citation>
    <scope>NUCLEOTIDE SEQUENCE [LARGE SCALE GENOMIC DNA]</scope>
</reference>
<evidence type="ECO:0000256" key="10">
    <source>
        <dbReference type="ARBA" id="ARBA00038466"/>
    </source>
</evidence>
<keyword evidence="4 11" id="KW-0328">Glycosyltransferase</keyword>
<organism evidence="13 14">
    <name type="scientific">Reticulomyxa filosa</name>
    <dbReference type="NCBI Taxonomy" id="46433"/>
    <lineage>
        <taxon>Eukaryota</taxon>
        <taxon>Sar</taxon>
        <taxon>Rhizaria</taxon>
        <taxon>Retaria</taxon>
        <taxon>Foraminifera</taxon>
        <taxon>Monothalamids</taxon>
        <taxon>Reticulomyxidae</taxon>
        <taxon>Reticulomyxa</taxon>
    </lineage>
</organism>
<name>X6NSL3_RETFI</name>
<comment type="caution">
    <text evidence="13">The sequence shown here is derived from an EMBL/GenBank/DDBJ whole genome shotgun (WGS) entry which is preliminary data.</text>
</comment>
<accession>X6NSL3</accession>
<feature type="region of interest" description="Disordered" evidence="12">
    <location>
        <begin position="351"/>
        <end position="399"/>
    </location>
</feature>
<keyword evidence="7 11" id="KW-0256">Endoplasmic reticulum</keyword>
<sequence>MVFNLDTFIPWEFGGDGSGHATYPLSSKEIYDQWFSYWLGEKTGYLLFVVPRIYTFVISLLIDLAVFRICKLMNHSNPSSVLMLWSINVVSIVFSTRTLSNTWELFLLVILVWFIIELRQLAVQTKSFAIRNALVGGVFAIGIFVRFTFVVFAFPYLLFLTFDNLIIWRNLSEQKVAVWKMTLYSSWCSLVLLISFLITSAIIVQWDNDYFYRGQRNGIALITPIQALLYNSKTDNLSAHGIHPFYLHLVINMQMLFGPMFVYLVFDVLQSRGLSSEFIDKLRIPLDKRMFYYALLANIFLSLFALSLVPHQEPRFLLPLLLPMSIITGPLLFPLHNFDDHDHVQLQDESLQNQNATQDKHTSSSSAAASSTLRFRKKRKADNQHKHNNNTNGNDDNDDMSVSDDDSWYHYFLPNLNRPLIAFYVLFHACLCIWFGLLHESQLIRAIFHPNSWALSSSDATHSHLTKHALFFKTFMPPKIFLYDTSLINTTTVIFLFFLPICVSISKAYTRLLRQLVQRKEKKYFAQFWECHTIEEVRNITETLYKSESSCHDTDTDHLGISYLIFTPKALDMRHLIETHVFGLKNTGQHSTDTPNENIWKDTYHKIDFVTTYCPHFSVDTPTFSLPQMCLEVLRVYVYSDND</sequence>
<dbReference type="Pfam" id="PF03901">
    <property type="entry name" value="Glyco_transf_22"/>
    <property type="match status" value="1"/>
</dbReference>
<comment type="pathway">
    <text evidence="2">Glycolipid biosynthesis; glycosylphosphatidylinositol-anchor biosynthesis.</text>
</comment>
<evidence type="ECO:0000256" key="2">
    <source>
        <dbReference type="ARBA" id="ARBA00004687"/>
    </source>
</evidence>
<dbReference type="EC" id="2.4.1.-" evidence="11"/>
<feature type="transmembrane region" description="Helical" evidence="11">
    <location>
        <begin position="316"/>
        <end position="335"/>
    </location>
</feature>
<dbReference type="Proteomes" id="UP000023152">
    <property type="component" value="Unassembled WGS sequence"/>
</dbReference>
<evidence type="ECO:0000256" key="8">
    <source>
        <dbReference type="ARBA" id="ARBA00022989"/>
    </source>
</evidence>
<dbReference type="AlphaFoldDB" id="X6NSL3"/>
<keyword evidence="9 11" id="KW-0472">Membrane</keyword>
<dbReference type="EMBL" id="ASPP01006491">
    <property type="protein sequence ID" value="ETO28749.1"/>
    <property type="molecule type" value="Genomic_DNA"/>
</dbReference>
<feature type="transmembrane region" description="Helical" evidence="11">
    <location>
        <begin position="45"/>
        <end position="69"/>
    </location>
</feature>
<dbReference type="InterPro" id="IPR005599">
    <property type="entry name" value="GPI_mannosylTrfase"/>
</dbReference>
<keyword evidence="3" id="KW-0337">GPI-anchor biosynthesis</keyword>
<proteinExistence type="inferred from homology"/>
<keyword evidence="8 11" id="KW-1133">Transmembrane helix</keyword>
<evidence type="ECO:0000313" key="13">
    <source>
        <dbReference type="EMBL" id="ETO28749.1"/>
    </source>
</evidence>